<feature type="region of interest" description="Disordered" evidence="1">
    <location>
        <begin position="1"/>
        <end position="98"/>
    </location>
</feature>
<evidence type="ECO:0000259" key="2">
    <source>
        <dbReference type="Pfam" id="PF24852"/>
    </source>
</evidence>
<dbReference type="PANTHER" id="PTHR42339:SF1">
    <property type="entry name" value="HISTONE H1"/>
    <property type="match status" value="1"/>
</dbReference>
<dbReference type="PANTHER" id="PTHR42339">
    <property type="entry name" value="HISTONE H1"/>
    <property type="match status" value="1"/>
</dbReference>
<feature type="region of interest" description="Disordered" evidence="1">
    <location>
        <begin position="574"/>
        <end position="602"/>
    </location>
</feature>
<keyword evidence="4" id="KW-1185">Reference proteome</keyword>
<evidence type="ECO:0000313" key="3">
    <source>
        <dbReference type="EMBL" id="TPX08123.1"/>
    </source>
</evidence>
<feature type="compositionally biased region" description="Basic and acidic residues" evidence="1">
    <location>
        <begin position="74"/>
        <end position="93"/>
    </location>
</feature>
<dbReference type="EMBL" id="SKBQ01000080">
    <property type="protein sequence ID" value="TPX08123.1"/>
    <property type="molecule type" value="Genomic_DNA"/>
</dbReference>
<dbReference type="STRING" id="1093900.A0A507AKV3"/>
<dbReference type="AlphaFoldDB" id="A0A507AKV3"/>
<feature type="domain" description="DUF7726" evidence="2">
    <location>
        <begin position="229"/>
        <end position="306"/>
    </location>
</feature>
<name>A0A507AKV3_9PEZI</name>
<organism evidence="3 4">
    <name type="scientific">Thyridium curvatum</name>
    <dbReference type="NCBI Taxonomy" id="1093900"/>
    <lineage>
        <taxon>Eukaryota</taxon>
        <taxon>Fungi</taxon>
        <taxon>Dikarya</taxon>
        <taxon>Ascomycota</taxon>
        <taxon>Pezizomycotina</taxon>
        <taxon>Sordariomycetes</taxon>
        <taxon>Sordariomycetidae</taxon>
        <taxon>Thyridiales</taxon>
        <taxon>Thyridiaceae</taxon>
        <taxon>Thyridium</taxon>
    </lineage>
</organism>
<feature type="compositionally biased region" description="Low complexity" evidence="1">
    <location>
        <begin position="51"/>
        <end position="68"/>
    </location>
</feature>
<feature type="region of interest" description="Disordered" evidence="1">
    <location>
        <begin position="176"/>
        <end position="202"/>
    </location>
</feature>
<dbReference type="Proteomes" id="UP000319257">
    <property type="component" value="Unassembled WGS sequence"/>
</dbReference>
<feature type="compositionally biased region" description="Low complexity" evidence="1">
    <location>
        <begin position="187"/>
        <end position="200"/>
    </location>
</feature>
<sequence length="884" mass="97288">MSEQFTQQLEGYLREYHPNRLNIPPGSGAAPGSSKNPVVVIEGDENVNPNPAGETKTKPAATKAASSGTKKRKSDSGEEFDKERMFPDELIHMDDDDPRLSPYVTETCNAVRRKIRTFIETGAMKVGEFQKMIGVSPAAYANFMNRTGAHDGDGCALYYNASIYFQKRQVLGLPLKGPGGAKKAKTAKSTGESAGAAPAGGKKKEAEDAAAVLDVSGIELDGEDTGSVPVFDTCDEVRKKIRALLTKHDITQAAFVRALGEVAPEGRKPSAANLRYFMGQKGPRSGNTSGAFYAAYVFFEKRRIKDNKPKTKFRLDMEDVHGWQGMDVINGANTSYIVSAHSRPTGKLGSYESQLQKRNLRLQSYYAHLSSLTRRNIANMGERHQLFVIARVGKYYRCLAVVHHQWLEGDDVLATCLRLIRIFNDPSNQPALAEEIKLADAFFTSPPSSERPRCDWDDSSVHFPFVMTCLLVGTSYDPATDWVHSALVEPHNMGFDGGDNNTGITVLDITRPGGTRYCFVGLHFSDTDKALSARDYADTCEFTPDSDLLCQFDTLGVNTTEVLSQTWPYGKWCTTSTDESSSTEQDPKSTREVASPDNPSSLDLGRYARAFSMEELSTVGATQEIETHPIVQLLFTRRFGPGVNPSIQEELGFSCRLFLQDMNMSPVRFTNALLQLIGACSATDCCMLPGSIASHVAYILSTSSSTLGSTDLVEIGPLPAEIYKIAREHHHNLSSRGRYYCSMRDLMPETWTVLVQMDADHFGRRMDATVKIRYAFVRARKQIIAKCDDEKKPPVIASSDVDIMDLAGFLTETGVPDGARDLQPALQRLEERIADAELRDPARDGAGADFALSFMGTDEACLLLGQHIADNARDINITPQARRL</sequence>
<dbReference type="InParanoid" id="A0A507AKV3"/>
<comment type="caution">
    <text evidence="3">The sequence shown here is derived from an EMBL/GenBank/DDBJ whole genome shotgun (WGS) entry which is preliminary data.</text>
</comment>
<feature type="compositionally biased region" description="Low complexity" evidence="1">
    <location>
        <begin position="574"/>
        <end position="584"/>
    </location>
</feature>
<dbReference type="OrthoDB" id="2592504at2759"/>
<proteinExistence type="predicted"/>
<reference evidence="3 4" key="1">
    <citation type="submission" date="2019-06" db="EMBL/GenBank/DDBJ databases">
        <title>Draft genome sequence of the filamentous fungus Phialemoniopsis curvata isolated from diesel fuel.</title>
        <authorList>
            <person name="Varaljay V.A."/>
            <person name="Lyon W.J."/>
            <person name="Crouch A.L."/>
            <person name="Drake C.E."/>
            <person name="Hollomon J.M."/>
            <person name="Nadeau L.J."/>
            <person name="Nunn H.S."/>
            <person name="Stevenson B.S."/>
            <person name="Bojanowski C.L."/>
            <person name="Crookes-Goodson W.J."/>
        </authorList>
    </citation>
    <scope>NUCLEOTIDE SEQUENCE [LARGE SCALE GENOMIC DNA]</scope>
    <source>
        <strain evidence="3 4">D216</strain>
    </source>
</reference>
<evidence type="ECO:0000313" key="4">
    <source>
        <dbReference type="Proteomes" id="UP000319257"/>
    </source>
</evidence>
<dbReference type="GeneID" id="41977637"/>
<dbReference type="Pfam" id="PF24852">
    <property type="entry name" value="DUF7726"/>
    <property type="match status" value="2"/>
</dbReference>
<dbReference type="RefSeq" id="XP_030989834.1">
    <property type="nucleotide sequence ID" value="XM_031132781.1"/>
</dbReference>
<protein>
    <recommendedName>
        <fullName evidence="2">DUF7726 domain-containing protein</fullName>
    </recommendedName>
</protein>
<feature type="domain" description="DUF7726" evidence="2">
    <location>
        <begin position="104"/>
        <end position="173"/>
    </location>
</feature>
<accession>A0A507AKV3</accession>
<evidence type="ECO:0000256" key="1">
    <source>
        <dbReference type="SAM" id="MobiDB-lite"/>
    </source>
</evidence>
<dbReference type="InterPro" id="IPR056143">
    <property type="entry name" value="DUF7726"/>
</dbReference>
<gene>
    <name evidence="3" type="ORF">E0L32_010190</name>
</gene>